<evidence type="ECO:0000313" key="6">
    <source>
        <dbReference type="Proteomes" id="UP000051888"/>
    </source>
</evidence>
<protein>
    <recommendedName>
        <fullName evidence="4">HTH psq-type domain-containing protein</fullName>
    </recommendedName>
</protein>
<comment type="caution">
    <text evidence="5">The sequence shown here is derived from an EMBL/GenBank/DDBJ whole genome shotgun (WGS) entry which is preliminary data.</text>
</comment>
<evidence type="ECO:0000256" key="1">
    <source>
        <dbReference type="ARBA" id="ARBA00022737"/>
    </source>
</evidence>
<dbReference type="Proteomes" id="UP000051888">
    <property type="component" value="Unassembled WGS sequence"/>
</dbReference>
<dbReference type="InterPro" id="IPR011990">
    <property type="entry name" value="TPR-like_helical_dom_sf"/>
</dbReference>
<feature type="domain" description="HTH psq-type" evidence="4">
    <location>
        <begin position="462"/>
        <end position="504"/>
    </location>
</feature>
<accession>A0A0Q3WW69</accession>
<evidence type="ECO:0000313" key="5">
    <source>
        <dbReference type="EMBL" id="KQL53085.1"/>
    </source>
</evidence>
<keyword evidence="1" id="KW-0677">Repeat</keyword>
<name>A0A0Q3WW69_9BACI</name>
<dbReference type="InterPro" id="IPR007889">
    <property type="entry name" value="HTH_Psq"/>
</dbReference>
<gene>
    <name evidence="5" type="ORF">AN964_05880</name>
</gene>
<feature type="repeat" description="TPR" evidence="3">
    <location>
        <begin position="22"/>
        <end position="55"/>
    </location>
</feature>
<dbReference type="Pfam" id="PF13432">
    <property type="entry name" value="TPR_16"/>
    <property type="match status" value="1"/>
</dbReference>
<dbReference type="InterPro" id="IPR019734">
    <property type="entry name" value="TPR_rpt"/>
</dbReference>
<dbReference type="STRING" id="157838.AN964_05880"/>
<dbReference type="SUPFAM" id="SSF48452">
    <property type="entry name" value="TPR-like"/>
    <property type="match status" value="2"/>
</dbReference>
<sequence length="505" mass="58714">MAKDSKVRQEQQGVVLSFIPTGEYYFNKGINAYHRHDLKKAKKYLQRAMQLEPYEPMIACQLGLVCMQLDEFQQSNELFTQILDELDPSMTECHYFLANNYAELGLFHEAYKHANKYLELDPYGEFAEEAEDLIYVINTEETDLEDSLYMQDELIMKQEKARQLLESGNFQMAIKNLQELIEKYPDFWSAYNNLALGYFYLGEMEKAANVLKELLDKNPGNLHALCNLAVFLYHQHRDEELQELINGLEKIQPLLIEHQYKLGATFALLGNHQKAFYWLNKLKKQGFEGDASFYYWLSHVAYSTGHEQTSKSAWKQLLELSPEKEGTEPWNKNQQGDEGFENHVTSILNKLKSDYLEERLFGIFLISVSNRRQEIISHPDFKSLDEFTITEKIYLANVLDAGMKEQFDPDGIIGKGHGVATLLYEHHHPVYPQTTGLFHMWFSIFINGLKEGISFANQPAYAAAVDYVWNKIHHEKISQSEIAKLYHISPSTLQKYIKMIQQYSQ</sequence>
<dbReference type="Gene3D" id="1.25.40.10">
    <property type="entry name" value="Tetratricopeptide repeat domain"/>
    <property type="match status" value="2"/>
</dbReference>
<dbReference type="PANTHER" id="PTHR45586">
    <property type="entry name" value="TPR REPEAT-CONTAINING PROTEIN PA4667"/>
    <property type="match status" value="1"/>
</dbReference>
<dbReference type="InterPro" id="IPR051012">
    <property type="entry name" value="CellSynth/LPSAsmb/PSIAsmb"/>
</dbReference>
<organism evidence="5 6">
    <name type="scientific">Heyndrickxia shackletonii</name>
    <dbReference type="NCBI Taxonomy" id="157838"/>
    <lineage>
        <taxon>Bacteria</taxon>
        <taxon>Bacillati</taxon>
        <taxon>Bacillota</taxon>
        <taxon>Bacilli</taxon>
        <taxon>Bacillales</taxon>
        <taxon>Bacillaceae</taxon>
        <taxon>Heyndrickxia</taxon>
    </lineage>
</organism>
<reference evidence="5 6" key="1">
    <citation type="submission" date="2015-09" db="EMBL/GenBank/DDBJ databases">
        <title>Genome sequencing project for genomic taxonomy and phylogenomics of Bacillus-like bacteria.</title>
        <authorList>
            <person name="Liu B."/>
            <person name="Wang J."/>
            <person name="Zhu Y."/>
            <person name="Liu G."/>
            <person name="Chen Q."/>
            <person name="Chen Z."/>
            <person name="Lan J."/>
            <person name="Che J."/>
            <person name="Ge C."/>
            <person name="Shi H."/>
            <person name="Pan Z."/>
            <person name="Liu X."/>
        </authorList>
    </citation>
    <scope>NUCLEOTIDE SEQUENCE [LARGE SCALE GENOMIC DNA]</scope>
    <source>
        <strain evidence="5 6">LMG 18435</strain>
    </source>
</reference>
<dbReference type="Pfam" id="PF05225">
    <property type="entry name" value="HTH_psq"/>
    <property type="match status" value="1"/>
</dbReference>
<dbReference type="SMART" id="SM00028">
    <property type="entry name" value="TPR"/>
    <property type="match status" value="5"/>
</dbReference>
<keyword evidence="6" id="KW-1185">Reference proteome</keyword>
<dbReference type="OrthoDB" id="600613at2"/>
<feature type="repeat" description="TPR" evidence="3">
    <location>
        <begin position="188"/>
        <end position="221"/>
    </location>
</feature>
<dbReference type="PROSITE" id="PS50005">
    <property type="entry name" value="TPR"/>
    <property type="match status" value="3"/>
</dbReference>
<dbReference type="RefSeq" id="WP_055738806.1">
    <property type="nucleotide sequence ID" value="NZ_JAAIWL010000076.1"/>
</dbReference>
<proteinExistence type="predicted"/>
<dbReference type="PANTHER" id="PTHR45586:SF1">
    <property type="entry name" value="LIPOPOLYSACCHARIDE ASSEMBLY PROTEIN B"/>
    <property type="match status" value="1"/>
</dbReference>
<dbReference type="GO" id="GO:0003677">
    <property type="term" value="F:DNA binding"/>
    <property type="evidence" value="ECO:0007669"/>
    <property type="project" value="InterPro"/>
</dbReference>
<feature type="repeat" description="TPR" evidence="3">
    <location>
        <begin position="91"/>
        <end position="124"/>
    </location>
</feature>
<keyword evidence="2 3" id="KW-0802">TPR repeat</keyword>
<dbReference type="Pfam" id="PF13181">
    <property type="entry name" value="TPR_8"/>
    <property type="match status" value="1"/>
</dbReference>
<evidence type="ECO:0000256" key="2">
    <source>
        <dbReference type="ARBA" id="ARBA00022803"/>
    </source>
</evidence>
<evidence type="ECO:0000259" key="4">
    <source>
        <dbReference type="Pfam" id="PF05225"/>
    </source>
</evidence>
<evidence type="ECO:0000256" key="3">
    <source>
        <dbReference type="PROSITE-ProRule" id="PRU00339"/>
    </source>
</evidence>
<dbReference type="AlphaFoldDB" id="A0A0Q3WW69"/>
<dbReference type="PATRIC" id="fig|157838.3.peg.1308"/>
<dbReference type="EMBL" id="LJJC01000004">
    <property type="protein sequence ID" value="KQL53085.1"/>
    <property type="molecule type" value="Genomic_DNA"/>
</dbReference>